<sequence length="300" mass="33849">MVFDVVASFLSAALGWHRRTRAFPQELKPRLERTWGLGYGGLEEHLRSFPDAEDLLADERVVVIPGAQDIGKLVQGYFIPPKPTHVVKTYQGRTSFTYMTLPLDPASSLRARLVHSLTPPHIVAIFTADRIEKACKSTSGYNAGLRKDLIRRIRRLVDRSQFRSTVETLEWMEELGSAWTHPKLVIVAPPAENSDAALVSERSPERGAPSSVVVLLEFPSAYEDSDSDTDSVVMDDWNPTWINDIEDWAVQSSVKAHSDEELSPWNGQVATDALERPRTFDTVELDRPDYLRYRDTRSCP</sequence>
<dbReference type="AlphaFoldDB" id="A0A8H6WI75"/>
<dbReference type="Proteomes" id="UP000613580">
    <property type="component" value="Unassembled WGS sequence"/>
</dbReference>
<evidence type="ECO:0000313" key="1">
    <source>
        <dbReference type="EMBL" id="KAF7319559.1"/>
    </source>
</evidence>
<evidence type="ECO:0000313" key="2">
    <source>
        <dbReference type="Proteomes" id="UP000613580"/>
    </source>
</evidence>
<protein>
    <submittedName>
        <fullName evidence="1">PCI domain-containing protein</fullName>
    </submittedName>
</protein>
<keyword evidence="2" id="KW-1185">Reference proteome</keyword>
<accession>A0A8H6WI75</accession>
<comment type="caution">
    <text evidence="1">The sequence shown here is derived from an EMBL/GenBank/DDBJ whole genome shotgun (WGS) entry which is preliminary data.</text>
</comment>
<dbReference type="EMBL" id="JACAZE010000003">
    <property type="protein sequence ID" value="KAF7319559.1"/>
    <property type="molecule type" value="Genomic_DNA"/>
</dbReference>
<proteinExistence type="predicted"/>
<gene>
    <name evidence="1" type="ORF">HMN09_00295500</name>
</gene>
<organism evidence="1 2">
    <name type="scientific">Mycena chlorophos</name>
    <name type="common">Agaric fungus</name>
    <name type="synonym">Agaricus chlorophos</name>
    <dbReference type="NCBI Taxonomy" id="658473"/>
    <lineage>
        <taxon>Eukaryota</taxon>
        <taxon>Fungi</taxon>
        <taxon>Dikarya</taxon>
        <taxon>Basidiomycota</taxon>
        <taxon>Agaricomycotina</taxon>
        <taxon>Agaricomycetes</taxon>
        <taxon>Agaricomycetidae</taxon>
        <taxon>Agaricales</taxon>
        <taxon>Marasmiineae</taxon>
        <taxon>Mycenaceae</taxon>
        <taxon>Mycena</taxon>
    </lineage>
</organism>
<reference evidence="1" key="1">
    <citation type="submission" date="2020-05" db="EMBL/GenBank/DDBJ databases">
        <title>Mycena genomes resolve the evolution of fungal bioluminescence.</title>
        <authorList>
            <person name="Tsai I.J."/>
        </authorList>
    </citation>
    <scope>NUCLEOTIDE SEQUENCE</scope>
    <source>
        <strain evidence="1">110903Hualien_Pintung</strain>
    </source>
</reference>
<dbReference type="OrthoDB" id="3022451at2759"/>
<name>A0A8H6WI75_MYCCL</name>